<dbReference type="Gene3D" id="1.10.287.1260">
    <property type="match status" value="1"/>
</dbReference>
<dbReference type="PANTHER" id="PTHR30221:SF1">
    <property type="entry name" value="SMALL-CONDUCTANCE MECHANOSENSITIVE CHANNEL"/>
    <property type="match status" value="1"/>
</dbReference>
<comment type="subcellular location">
    <subcellularLocation>
        <location evidence="1">Cell membrane</location>
        <topology evidence="1">Multi-pass membrane protein</topology>
    </subcellularLocation>
</comment>
<dbReference type="AlphaFoldDB" id="A0A1D3L3S9"/>
<comment type="similarity">
    <text evidence="2">Belongs to the MscS (TC 1.A.23) family.</text>
</comment>
<sequence length="245" mass="26798">MAGINLIDLLIVGITAASAFLTFKGLTYFTWKTGRKWGLDLTFIQVLNEIIKYSILVVALSMIMNEVGIDISAIVVSLGIVGIAVGFAARDTLSNFIAGLFILADQGFKVGDEIEISGKQGKVTKMGFRITTLTTADNNVITIPNSLFSNGIYINRTALDTRRVDLDITIPYKLELEDTLKALKEISSKVDGISKEPLPNVLIKELSEEGVKATLNVWIDDPWKVAEYRSSISLEVKKLLVGENA</sequence>
<dbReference type="InterPro" id="IPR011066">
    <property type="entry name" value="MscS_channel_C_sf"/>
</dbReference>
<dbReference type="SUPFAM" id="SSF50182">
    <property type="entry name" value="Sm-like ribonucleoproteins"/>
    <property type="match status" value="1"/>
</dbReference>
<keyword evidence="4 7" id="KW-0812">Transmembrane</keyword>
<dbReference type="InterPro" id="IPR049278">
    <property type="entry name" value="MS_channel_C"/>
</dbReference>
<keyword evidence="5 7" id="KW-1133">Transmembrane helix</keyword>
<dbReference type="OrthoDB" id="31543at2157"/>
<dbReference type="KEGG" id="mcub:MCBB_1575"/>
<dbReference type="InterPro" id="IPR006685">
    <property type="entry name" value="MscS_channel_2nd"/>
</dbReference>
<dbReference type="SUPFAM" id="SSF82861">
    <property type="entry name" value="Mechanosensitive channel protein MscS (YggB), transmembrane region"/>
    <property type="match status" value="1"/>
</dbReference>
<evidence type="ECO:0000256" key="6">
    <source>
        <dbReference type="ARBA" id="ARBA00023136"/>
    </source>
</evidence>
<evidence type="ECO:0000256" key="3">
    <source>
        <dbReference type="ARBA" id="ARBA00022475"/>
    </source>
</evidence>
<dbReference type="EMBL" id="LT607756">
    <property type="protein sequence ID" value="SCG86130.1"/>
    <property type="molecule type" value="Genomic_DNA"/>
</dbReference>
<feature type="transmembrane region" description="Helical" evidence="7">
    <location>
        <begin position="69"/>
        <end position="89"/>
    </location>
</feature>
<dbReference type="Gene3D" id="3.30.70.100">
    <property type="match status" value="1"/>
</dbReference>
<feature type="domain" description="Mechanosensitive ion channel MscS C-terminal" evidence="9">
    <location>
        <begin position="164"/>
        <end position="240"/>
    </location>
</feature>
<keyword evidence="6 7" id="KW-0472">Membrane</keyword>
<gene>
    <name evidence="11" type="ORF">MCBB_1575</name>
</gene>
<accession>A0A1D3L3S9</accession>
<feature type="domain" description="Mechanosensitive ion channel MscS" evidence="8">
    <location>
        <begin position="91"/>
        <end position="156"/>
    </location>
</feature>
<dbReference type="Pfam" id="PF21088">
    <property type="entry name" value="MS_channel_1st"/>
    <property type="match status" value="1"/>
</dbReference>
<dbReference type="PATRIC" id="fig|129848.4.peg.1608"/>
<dbReference type="Proteomes" id="UP000094707">
    <property type="component" value="Chromosome I"/>
</dbReference>
<dbReference type="InterPro" id="IPR011014">
    <property type="entry name" value="MscS_channel_TM-2"/>
</dbReference>
<dbReference type="InterPro" id="IPR023408">
    <property type="entry name" value="MscS_beta-dom_sf"/>
</dbReference>
<keyword evidence="12" id="KW-1185">Reference proteome</keyword>
<dbReference type="GO" id="GO:0005886">
    <property type="term" value="C:plasma membrane"/>
    <property type="evidence" value="ECO:0007669"/>
    <property type="project" value="UniProtKB-SubCell"/>
</dbReference>
<dbReference type="InterPro" id="IPR049142">
    <property type="entry name" value="MS_channel_1st"/>
</dbReference>
<name>A0A1D3L3S9_9EURY</name>
<evidence type="ECO:0000259" key="9">
    <source>
        <dbReference type="Pfam" id="PF21082"/>
    </source>
</evidence>
<dbReference type="RefSeq" id="WP_071907218.1">
    <property type="nucleotide sequence ID" value="NZ_LT607756.1"/>
</dbReference>
<dbReference type="GeneID" id="30412413"/>
<dbReference type="Pfam" id="PF00924">
    <property type="entry name" value="MS_channel_2nd"/>
    <property type="match status" value="1"/>
</dbReference>
<evidence type="ECO:0000256" key="2">
    <source>
        <dbReference type="ARBA" id="ARBA00008017"/>
    </source>
</evidence>
<feature type="transmembrane region" description="Helical" evidence="7">
    <location>
        <begin position="6"/>
        <end position="29"/>
    </location>
</feature>
<evidence type="ECO:0000313" key="11">
    <source>
        <dbReference type="EMBL" id="SCG86130.1"/>
    </source>
</evidence>
<evidence type="ECO:0000256" key="7">
    <source>
        <dbReference type="SAM" id="Phobius"/>
    </source>
</evidence>
<protein>
    <submittedName>
        <fullName evidence="11">Putative MscS family protein slr0639</fullName>
    </submittedName>
</protein>
<dbReference type="PANTHER" id="PTHR30221">
    <property type="entry name" value="SMALL-CONDUCTANCE MECHANOSENSITIVE CHANNEL"/>
    <property type="match status" value="1"/>
</dbReference>
<dbReference type="SUPFAM" id="SSF82689">
    <property type="entry name" value="Mechanosensitive channel protein MscS (YggB), C-terminal domain"/>
    <property type="match status" value="1"/>
</dbReference>
<evidence type="ECO:0000259" key="8">
    <source>
        <dbReference type="Pfam" id="PF00924"/>
    </source>
</evidence>
<evidence type="ECO:0000256" key="5">
    <source>
        <dbReference type="ARBA" id="ARBA00022989"/>
    </source>
</evidence>
<feature type="transmembrane region" description="Helical" evidence="7">
    <location>
        <begin position="41"/>
        <end position="63"/>
    </location>
</feature>
<reference evidence="11 12" key="1">
    <citation type="submission" date="2016-08" db="EMBL/GenBank/DDBJ databases">
        <authorList>
            <person name="Seilhamer J.J."/>
        </authorList>
    </citation>
    <scope>NUCLEOTIDE SEQUENCE [LARGE SCALE GENOMIC DNA]</scope>
    <source>
        <strain evidence="11">Buetzberg</strain>
    </source>
</reference>
<evidence type="ECO:0000259" key="10">
    <source>
        <dbReference type="Pfam" id="PF21088"/>
    </source>
</evidence>
<dbReference type="Gene3D" id="2.30.30.60">
    <property type="match status" value="1"/>
</dbReference>
<dbReference type="GO" id="GO:0008381">
    <property type="term" value="F:mechanosensitive monoatomic ion channel activity"/>
    <property type="evidence" value="ECO:0007669"/>
    <property type="project" value="InterPro"/>
</dbReference>
<evidence type="ECO:0000256" key="1">
    <source>
        <dbReference type="ARBA" id="ARBA00004651"/>
    </source>
</evidence>
<evidence type="ECO:0000313" key="12">
    <source>
        <dbReference type="Proteomes" id="UP000094707"/>
    </source>
</evidence>
<keyword evidence="3" id="KW-1003">Cell membrane</keyword>
<dbReference type="Pfam" id="PF21082">
    <property type="entry name" value="MS_channel_3rd"/>
    <property type="match status" value="1"/>
</dbReference>
<feature type="domain" description="Mechanosensitive ion channel transmembrane helices 2/3" evidence="10">
    <location>
        <begin position="50"/>
        <end position="89"/>
    </location>
</feature>
<organism evidence="11 12">
    <name type="scientific">Methanobacterium congolense</name>
    <dbReference type="NCBI Taxonomy" id="118062"/>
    <lineage>
        <taxon>Archaea</taxon>
        <taxon>Methanobacteriati</taxon>
        <taxon>Methanobacteriota</taxon>
        <taxon>Methanomada group</taxon>
        <taxon>Methanobacteria</taxon>
        <taxon>Methanobacteriales</taxon>
        <taxon>Methanobacteriaceae</taxon>
        <taxon>Methanobacterium</taxon>
    </lineage>
</organism>
<dbReference type="InterPro" id="IPR010920">
    <property type="entry name" value="LSM_dom_sf"/>
</dbReference>
<evidence type="ECO:0000256" key="4">
    <source>
        <dbReference type="ARBA" id="ARBA00022692"/>
    </source>
</evidence>
<dbReference type="STRING" id="118062.MCBB_1575"/>
<dbReference type="InterPro" id="IPR045275">
    <property type="entry name" value="MscS_archaea/bacteria_type"/>
</dbReference>
<proteinExistence type="inferred from homology"/>